<keyword evidence="3" id="KW-0645">Protease</keyword>
<evidence type="ECO:0000256" key="1">
    <source>
        <dbReference type="SAM" id="MobiDB-lite"/>
    </source>
</evidence>
<sequence length="131" mass="14731">MTNGIRTVWWMDKWFILQSTSPAANVVETVRGLLNHRSFSMSNPNRVRSLIGAFASSNPAAFHAEDGSGYQFLVEMLTELNQRNPQVASRLIEPLIRLKRYDEKRSGADARRAGAAEGAGESLWRPVRENQ</sequence>
<evidence type="ECO:0000259" key="2">
    <source>
        <dbReference type="Pfam" id="PF17432"/>
    </source>
</evidence>
<dbReference type="InterPro" id="IPR012779">
    <property type="entry name" value="Peptidase_M1_pepN"/>
</dbReference>
<dbReference type="EC" id="3.4.11.2" evidence="3"/>
<dbReference type="InterPro" id="IPR024601">
    <property type="entry name" value="Peptidase_M1_pepN_C"/>
</dbReference>
<evidence type="ECO:0000313" key="3">
    <source>
        <dbReference type="EMBL" id="SQC38910.1"/>
    </source>
</evidence>
<organism evidence="3 4">
    <name type="scientific">Klebsiella pneumoniae</name>
    <dbReference type="NCBI Taxonomy" id="573"/>
    <lineage>
        <taxon>Bacteria</taxon>
        <taxon>Pseudomonadati</taxon>
        <taxon>Pseudomonadota</taxon>
        <taxon>Gammaproteobacteria</taxon>
        <taxon>Enterobacterales</taxon>
        <taxon>Enterobacteriaceae</taxon>
        <taxon>Klebsiella/Raoultella group</taxon>
        <taxon>Klebsiella</taxon>
        <taxon>Klebsiella pneumoniae complex</taxon>
    </lineage>
</organism>
<feature type="region of interest" description="Disordered" evidence="1">
    <location>
        <begin position="104"/>
        <end position="131"/>
    </location>
</feature>
<dbReference type="GO" id="GO:0016285">
    <property type="term" value="F:alanyl aminopeptidase activity"/>
    <property type="evidence" value="ECO:0007669"/>
    <property type="project" value="UniProtKB-EC"/>
</dbReference>
<dbReference type="GO" id="GO:0008270">
    <property type="term" value="F:zinc ion binding"/>
    <property type="evidence" value="ECO:0007669"/>
    <property type="project" value="InterPro"/>
</dbReference>
<dbReference type="EMBL" id="UAWN01000013">
    <property type="protein sequence ID" value="SQC38910.1"/>
    <property type="molecule type" value="Genomic_DNA"/>
</dbReference>
<dbReference type="Pfam" id="PF17432">
    <property type="entry name" value="DUF3458_C"/>
    <property type="match status" value="1"/>
</dbReference>
<dbReference type="PANTHER" id="PTHR46322:SF1">
    <property type="entry name" value="PUROMYCIN-SENSITIVE AMINOPEPTIDASE"/>
    <property type="match status" value="1"/>
</dbReference>
<dbReference type="Gene3D" id="1.25.50.10">
    <property type="entry name" value="Peptidase M1, alanyl aminopeptidase, C-terminal domain"/>
    <property type="match status" value="1"/>
</dbReference>
<dbReference type="InterPro" id="IPR037144">
    <property type="entry name" value="Peptidase_M1_pepN_C_sf"/>
</dbReference>
<dbReference type="Proteomes" id="UP000251088">
    <property type="component" value="Unassembled WGS sequence"/>
</dbReference>
<feature type="domain" description="Peptidase M1 alanyl aminopeptidase C-terminal" evidence="2">
    <location>
        <begin position="11"/>
        <end position="107"/>
    </location>
</feature>
<evidence type="ECO:0000313" key="4">
    <source>
        <dbReference type="Proteomes" id="UP000251088"/>
    </source>
</evidence>
<gene>
    <name evidence="3" type="primary">pepN_5</name>
    <name evidence="3" type="ORF">NCTC9128_05053</name>
</gene>
<accession>A0A2X3GUE3</accession>
<dbReference type="PANTHER" id="PTHR46322">
    <property type="entry name" value="PUROMYCIN-SENSITIVE AMINOPEPTIDASE"/>
    <property type="match status" value="1"/>
</dbReference>
<dbReference type="AlphaFoldDB" id="A0A2X3GUE3"/>
<reference evidence="3 4" key="1">
    <citation type="submission" date="2018-06" db="EMBL/GenBank/DDBJ databases">
        <authorList>
            <consortium name="Pathogen Informatics"/>
            <person name="Doyle S."/>
        </authorList>
    </citation>
    <scope>NUCLEOTIDE SEQUENCE [LARGE SCALE GENOMIC DNA]</scope>
    <source>
        <strain evidence="3 4">NCTC9128</strain>
    </source>
</reference>
<keyword evidence="3" id="KW-0378">Hydrolase</keyword>
<feature type="compositionally biased region" description="Basic and acidic residues" evidence="1">
    <location>
        <begin position="104"/>
        <end position="114"/>
    </location>
</feature>
<proteinExistence type="predicted"/>
<name>A0A2X3GUE3_KLEPN</name>
<protein>
    <submittedName>
        <fullName evidence="3">Membrane alanine aminopeptidase N</fullName>
        <ecNumber evidence="3">3.4.11.2</ecNumber>
    </submittedName>
</protein>
<keyword evidence="3" id="KW-0031">Aminopeptidase</keyword>